<organism evidence="1 2">
    <name type="scientific">Mesorhabditis spiculigera</name>
    <dbReference type="NCBI Taxonomy" id="96644"/>
    <lineage>
        <taxon>Eukaryota</taxon>
        <taxon>Metazoa</taxon>
        <taxon>Ecdysozoa</taxon>
        <taxon>Nematoda</taxon>
        <taxon>Chromadorea</taxon>
        <taxon>Rhabditida</taxon>
        <taxon>Rhabditina</taxon>
        <taxon>Rhabditomorpha</taxon>
        <taxon>Rhabditoidea</taxon>
        <taxon>Rhabditidae</taxon>
        <taxon>Mesorhabditinae</taxon>
        <taxon>Mesorhabditis</taxon>
    </lineage>
</organism>
<dbReference type="AlphaFoldDB" id="A0AA36CJU6"/>
<accession>A0AA36CJU6</accession>
<evidence type="ECO:0000313" key="1">
    <source>
        <dbReference type="EMBL" id="CAJ0569689.1"/>
    </source>
</evidence>
<proteinExistence type="predicted"/>
<protein>
    <submittedName>
        <fullName evidence="1">Uncharacterized protein</fullName>
    </submittedName>
</protein>
<gene>
    <name evidence="1" type="ORF">MSPICULIGERA_LOCUS8157</name>
</gene>
<feature type="non-terminal residue" evidence="1">
    <location>
        <position position="1"/>
    </location>
</feature>
<dbReference type="Proteomes" id="UP001177023">
    <property type="component" value="Unassembled WGS sequence"/>
</dbReference>
<reference evidence="1" key="1">
    <citation type="submission" date="2023-06" db="EMBL/GenBank/DDBJ databases">
        <authorList>
            <person name="Delattre M."/>
        </authorList>
    </citation>
    <scope>NUCLEOTIDE SEQUENCE</scope>
    <source>
        <strain evidence="1">AF72</strain>
    </source>
</reference>
<dbReference type="EMBL" id="CATQJA010002097">
    <property type="protein sequence ID" value="CAJ0569689.1"/>
    <property type="molecule type" value="Genomic_DNA"/>
</dbReference>
<name>A0AA36CJU6_9BILA</name>
<keyword evidence="2" id="KW-1185">Reference proteome</keyword>
<evidence type="ECO:0000313" key="2">
    <source>
        <dbReference type="Proteomes" id="UP001177023"/>
    </source>
</evidence>
<comment type="caution">
    <text evidence="1">The sequence shown here is derived from an EMBL/GenBank/DDBJ whole genome shotgun (WGS) entry which is preliminary data.</text>
</comment>
<sequence>MQTKNIWNEVSRTVRRGAGSTPQPLKGIGQRDNRYVWLALRNGSWLIARLRLLDGRQSTVYEILQETGSGN</sequence>